<dbReference type="CDD" id="cd20546">
    <property type="entry name" value="CYCLIN_SpCG1C_ScCTK2-like_rpt2"/>
    <property type="match status" value="1"/>
</dbReference>
<dbReference type="InterPro" id="IPR036915">
    <property type="entry name" value="Cyclin-like_sf"/>
</dbReference>
<reference evidence="3 4" key="1">
    <citation type="journal article" date="2015" name="Plant Cell">
        <title>Oil accumulation by the oleaginous diatom Fistulifera solaris as revealed by the genome and transcriptome.</title>
        <authorList>
            <person name="Tanaka T."/>
            <person name="Maeda Y."/>
            <person name="Veluchamy A."/>
            <person name="Tanaka M."/>
            <person name="Abida H."/>
            <person name="Marechal E."/>
            <person name="Bowler C."/>
            <person name="Muto M."/>
            <person name="Sunaga Y."/>
            <person name="Tanaka M."/>
            <person name="Yoshino T."/>
            <person name="Taniguchi T."/>
            <person name="Fukuda Y."/>
            <person name="Nemoto M."/>
            <person name="Matsumoto M."/>
            <person name="Wong P.S."/>
            <person name="Aburatani S."/>
            <person name="Fujibuchi W."/>
        </authorList>
    </citation>
    <scope>NUCLEOTIDE SEQUENCE [LARGE SCALE GENOMIC DNA]</scope>
    <source>
        <strain evidence="3 4">JPCC DA0580</strain>
    </source>
</reference>
<dbReference type="GO" id="GO:0006357">
    <property type="term" value="P:regulation of transcription by RNA polymerase II"/>
    <property type="evidence" value="ECO:0007669"/>
    <property type="project" value="InterPro"/>
</dbReference>
<protein>
    <submittedName>
        <fullName evidence="3">Cyclin T</fullName>
    </submittedName>
</protein>
<dbReference type="InterPro" id="IPR013763">
    <property type="entry name" value="Cyclin-like_dom"/>
</dbReference>
<evidence type="ECO:0000256" key="1">
    <source>
        <dbReference type="RuleBase" id="RU000383"/>
    </source>
</evidence>
<keyword evidence="1" id="KW-0195">Cyclin</keyword>
<evidence type="ECO:0000313" key="3">
    <source>
        <dbReference type="EMBL" id="GAX17580.1"/>
    </source>
</evidence>
<dbReference type="AlphaFoldDB" id="A0A1Z5JU78"/>
<dbReference type="InterPro" id="IPR043198">
    <property type="entry name" value="Cyclin/Ssn8"/>
</dbReference>
<feature type="domain" description="Cyclin-like" evidence="2">
    <location>
        <begin position="32"/>
        <end position="140"/>
    </location>
</feature>
<dbReference type="EMBL" id="BDSP01000118">
    <property type="protein sequence ID" value="GAX17580.1"/>
    <property type="molecule type" value="Genomic_DNA"/>
</dbReference>
<accession>A0A1Z5JU78</accession>
<evidence type="ECO:0000313" key="4">
    <source>
        <dbReference type="Proteomes" id="UP000198406"/>
    </source>
</evidence>
<dbReference type="PIRSF" id="PIRSF036580">
    <property type="entry name" value="Cyclin_L"/>
    <property type="match status" value="1"/>
</dbReference>
<gene>
    <name evidence="3" type="ORF">FisN_18Lh233</name>
</gene>
<name>A0A1Z5JU78_FISSO</name>
<dbReference type="InParanoid" id="A0A1Z5JU78"/>
<dbReference type="SUPFAM" id="SSF47954">
    <property type="entry name" value="Cyclin-like"/>
    <property type="match status" value="2"/>
</dbReference>
<dbReference type="PANTHER" id="PTHR10026">
    <property type="entry name" value="CYCLIN"/>
    <property type="match status" value="1"/>
</dbReference>
<proteinExistence type="inferred from homology"/>
<dbReference type="FunCoup" id="A0A1Z5JU78">
    <property type="interactions" value="443"/>
</dbReference>
<dbReference type="Pfam" id="PF00134">
    <property type="entry name" value="Cyclin_N"/>
    <property type="match status" value="1"/>
</dbReference>
<dbReference type="OrthoDB" id="10264655at2759"/>
<comment type="similarity">
    <text evidence="1">Belongs to the cyclin family.</text>
</comment>
<sequence length="298" mass="33961">MMPTSFDISQLPSLQDGMSIQEESMKRRKTCRFIEESGRILKLPRVAIATAMVFFHRFYAKHSFAQHDRFEVAVACLLLAAKTEESPKKLVVVLEECQKLKWRGMQAGSASVKPPDLDPKGEEFSKLKERVLLLERVILHTIGFELSIDHPYKFLVEQIKQLVQGKKLIYQNNHTPVGLSSPQQQQQHMMNEMVQLAMNFANDSMHTSLCLQFDPKKIALTCVYLAAQFGHLMPANESDDWCDSLLSIDPASLVSIALQLIELIAERKGSDPTVLNQVKERLEVWTTLEPQTKRPRVE</sequence>
<comment type="caution">
    <text evidence="3">The sequence shown here is derived from an EMBL/GenBank/DDBJ whole genome shotgun (WGS) entry which is preliminary data.</text>
</comment>
<keyword evidence="4" id="KW-1185">Reference proteome</keyword>
<dbReference type="InterPro" id="IPR006671">
    <property type="entry name" value="Cyclin_N"/>
</dbReference>
<dbReference type="SMART" id="SM00385">
    <property type="entry name" value="CYCLIN"/>
    <property type="match status" value="2"/>
</dbReference>
<evidence type="ECO:0000259" key="2">
    <source>
        <dbReference type="SMART" id="SM00385"/>
    </source>
</evidence>
<dbReference type="GO" id="GO:0016538">
    <property type="term" value="F:cyclin-dependent protein serine/threonine kinase regulator activity"/>
    <property type="evidence" value="ECO:0007669"/>
    <property type="project" value="InterPro"/>
</dbReference>
<organism evidence="3 4">
    <name type="scientific">Fistulifera solaris</name>
    <name type="common">Oleaginous diatom</name>
    <dbReference type="NCBI Taxonomy" id="1519565"/>
    <lineage>
        <taxon>Eukaryota</taxon>
        <taxon>Sar</taxon>
        <taxon>Stramenopiles</taxon>
        <taxon>Ochrophyta</taxon>
        <taxon>Bacillariophyta</taxon>
        <taxon>Bacillariophyceae</taxon>
        <taxon>Bacillariophycidae</taxon>
        <taxon>Naviculales</taxon>
        <taxon>Naviculaceae</taxon>
        <taxon>Fistulifera</taxon>
    </lineage>
</organism>
<dbReference type="Proteomes" id="UP000198406">
    <property type="component" value="Unassembled WGS sequence"/>
</dbReference>
<feature type="domain" description="Cyclin-like" evidence="2">
    <location>
        <begin position="177"/>
        <end position="262"/>
    </location>
</feature>
<dbReference type="Gene3D" id="1.10.472.10">
    <property type="entry name" value="Cyclin-like"/>
    <property type="match status" value="2"/>
</dbReference>